<dbReference type="Proteomes" id="UP000274843">
    <property type="component" value="Unassembled WGS sequence"/>
</dbReference>
<dbReference type="GO" id="GO:0006542">
    <property type="term" value="P:glutamine biosynthetic process"/>
    <property type="evidence" value="ECO:0007669"/>
    <property type="project" value="InterPro"/>
</dbReference>
<dbReference type="Pfam" id="PF00120">
    <property type="entry name" value="Gln-synt_C"/>
    <property type="match status" value="1"/>
</dbReference>
<dbReference type="SUPFAM" id="SSF55931">
    <property type="entry name" value="Glutamine synthetase/guanido kinase"/>
    <property type="match status" value="1"/>
</dbReference>
<dbReference type="SUPFAM" id="SSF54368">
    <property type="entry name" value="Glutamine synthetase, N-terminal domain"/>
    <property type="match status" value="1"/>
</dbReference>
<dbReference type="PANTHER" id="PTHR43407:SF1">
    <property type="entry name" value="LENGSIN"/>
    <property type="match status" value="1"/>
</dbReference>
<reference evidence="9 10" key="1">
    <citation type="submission" date="2018-11" db="EMBL/GenBank/DDBJ databases">
        <title>Sequencing the genomes of 1000 actinobacteria strains.</title>
        <authorList>
            <person name="Klenk H.-P."/>
        </authorList>
    </citation>
    <scope>NUCLEOTIDE SEQUENCE [LARGE SCALE GENOMIC DNA]</scope>
    <source>
        <strain evidence="9 10">DSM 44348</strain>
    </source>
</reference>
<dbReference type="PANTHER" id="PTHR43407">
    <property type="entry name" value="GLUTAMINE SYNTHETASE"/>
    <property type="match status" value="1"/>
</dbReference>
<accession>A0A3N2GQJ8</accession>
<protein>
    <recommendedName>
        <fullName evidence="2">glutamine synthetase</fullName>
        <ecNumber evidence="2">6.3.1.2</ecNumber>
    </recommendedName>
    <alternativeName>
        <fullName evidence="3">Glutamine synthetase I beta</fullName>
    </alternativeName>
</protein>
<dbReference type="InterPro" id="IPR008146">
    <property type="entry name" value="Gln_synth_cat_dom"/>
</dbReference>
<feature type="region of interest" description="Disordered" evidence="6">
    <location>
        <begin position="1"/>
        <end position="24"/>
    </location>
</feature>
<evidence type="ECO:0000313" key="10">
    <source>
        <dbReference type="Proteomes" id="UP000274843"/>
    </source>
</evidence>
<evidence type="ECO:0000313" key="9">
    <source>
        <dbReference type="EMBL" id="ROS38896.1"/>
    </source>
</evidence>
<dbReference type="PROSITE" id="PS51987">
    <property type="entry name" value="GS_CATALYTIC"/>
    <property type="match status" value="1"/>
</dbReference>
<name>A0A3N2GQJ8_9PSEU</name>
<dbReference type="Gene3D" id="3.30.590.10">
    <property type="entry name" value="Glutamine synthetase/guanido kinase, catalytic domain"/>
    <property type="match status" value="1"/>
</dbReference>
<evidence type="ECO:0000256" key="6">
    <source>
        <dbReference type="SAM" id="MobiDB-lite"/>
    </source>
</evidence>
<comment type="caution">
    <text evidence="9">The sequence shown here is derived from an EMBL/GenBank/DDBJ whole genome shotgun (WGS) entry which is preliminary data.</text>
</comment>
<evidence type="ECO:0000256" key="4">
    <source>
        <dbReference type="PROSITE-ProRule" id="PRU01330"/>
    </source>
</evidence>
<dbReference type="EC" id="6.3.1.2" evidence="2"/>
<dbReference type="GO" id="GO:0005737">
    <property type="term" value="C:cytoplasm"/>
    <property type="evidence" value="ECO:0007669"/>
    <property type="project" value="TreeGrafter"/>
</dbReference>
<feature type="domain" description="GS catalytic" evidence="8">
    <location>
        <begin position="167"/>
        <end position="505"/>
    </location>
</feature>
<dbReference type="GO" id="GO:0004356">
    <property type="term" value="F:glutamine synthetase activity"/>
    <property type="evidence" value="ECO:0007669"/>
    <property type="project" value="UniProtKB-EC"/>
</dbReference>
<evidence type="ECO:0000256" key="2">
    <source>
        <dbReference type="ARBA" id="ARBA00012937"/>
    </source>
</evidence>
<dbReference type="AlphaFoldDB" id="A0A3N2GQJ8"/>
<feature type="domain" description="GS beta-grasp" evidence="7">
    <location>
        <begin position="59"/>
        <end position="160"/>
    </location>
</feature>
<keyword evidence="10" id="KW-1185">Reference proteome</keyword>
<dbReference type="InterPro" id="IPR036651">
    <property type="entry name" value="Gln_synt_N_sf"/>
</dbReference>
<comment type="similarity">
    <text evidence="1 4 5">Belongs to the glutamine synthetase family.</text>
</comment>
<sequence>MGGAGVRARSVDERPVSEGGGGARPILDADRGGFVERHALWGDAEYAAAAQVGRVMDEQGIELVRLSFCDQHGSLRGKTLTRDAVWPAMRDGCTAPSSLVLKDTSGKSVFPVFTPGAGIGVDGLAFAGDVVLVPDPATFRILPWAPRTGWMLCDLVFPDGAAVPLSTRELCRRTLADLAGHGYELNVGVELEFHVFRAVADDRSPSRPGQPGEPSRTAPLTRGAQLLHEEGLDEVDEVVQFLSDGLTALDLPLRSIELEFGPNQLEVTLAPRTALAAADAVVLCRSAIRQLCKRNGYHATFMSRPIGADTASAGWHLHQSLVAGGVNAFVPSQPGEVLSDVGRHYLAGLLDHAAAAAVFTTPTINGYKRYQPYSLAPDRIVWGVDNKGAMVRAVPAGGATRLENRSGEPAANPYLYVASQVVSGMSGMAGRSEPGPPTTTPYTADAPGLPTSLMEALDALDRDPVFAKAWGPQVIDWYTRIKRAEADRYLAEVSQWEQREYFGLF</sequence>
<gene>
    <name evidence="9" type="ORF">EDD35_1185</name>
</gene>
<organism evidence="9 10">
    <name type="scientific">Amycolatopsis thermoflava</name>
    <dbReference type="NCBI Taxonomy" id="84480"/>
    <lineage>
        <taxon>Bacteria</taxon>
        <taxon>Bacillati</taxon>
        <taxon>Actinomycetota</taxon>
        <taxon>Actinomycetes</taxon>
        <taxon>Pseudonocardiales</taxon>
        <taxon>Pseudonocardiaceae</taxon>
        <taxon>Amycolatopsis</taxon>
        <taxon>Amycolatopsis methanolica group</taxon>
    </lineage>
</organism>
<evidence type="ECO:0000259" key="7">
    <source>
        <dbReference type="PROSITE" id="PS51986"/>
    </source>
</evidence>
<dbReference type="PROSITE" id="PS51986">
    <property type="entry name" value="GS_BETA_GRASP"/>
    <property type="match status" value="1"/>
</dbReference>
<dbReference type="Gene3D" id="3.10.20.70">
    <property type="entry name" value="Glutamine synthetase, N-terminal domain"/>
    <property type="match status" value="1"/>
</dbReference>
<dbReference type="SMART" id="SM01230">
    <property type="entry name" value="Gln-synt_C"/>
    <property type="match status" value="1"/>
</dbReference>
<evidence type="ECO:0000256" key="3">
    <source>
        <dbReference type="ARBA" id="ARBA00033230"/>
    </source>
</evidence>
<evidence type="ECO:0000259" key="8">
    <source>
        <dbReference type="PROSITE" id="PS51987"/>
    </source>
</evidence>
<dbReference type="InterPro" id="IPR014746">
    <property type="entry name" value="Gln_synth/guanido_kin_cat_dom"/>
</dbReference>
<dbReference type="GO" id="GO:0016020">
    <property type="term" value="C:membrane"/>
    <property type="evidence" value="ECO:0007669"/>
    <property type="project" value="TreeGrafter"/>
</dbReference>
<dbReference type="EMBL" id="RKHY01000001">
    <property type="protein sequence ID" value="ROS38896.1"/>
    <property type="molecule type" value="Genomic_DNA"/>
</dbReference>
<evidence type="ECO:0000256" key="1">
    <source>
        <dbReference type="ARBA" id="ARBA00009897"/>
    </source>
</evidence>
<proteinExistence type="inferred from homology"/>
<evidence type="ECO:0000256" key="5">
    <source>
        <dbReference type="RuleBase" id="RU000384"/>
    </source>
</evidence>
<dbReference type="InterPro" id="IPR008147">
    <property type="entry name" value="Gln_synt_N"/>
</dbReference>